<dbReference type="PANTHER" id="PTHR43393">
    <property type="entry name" value="CYTOKININ RIBOSIDE 5'-MONOPHOSPHATE PHOSPHORIBOHYDROLASE"/>
    <property type="match status" value="1"/>
</dbReference>
<proteinExistence type="predicted"/>
<evidence type="ECO:0000313" key="1">
    <source>
        <dbReference type="EMBL" id="MEN7549668.1"/>
    </source>
</evidence>
<dbReference type="Pfam" id="PF18306">
    <property type="entry name" value="LDcluster4"/>
    <property type="match status" value="1"/>
</dbReference>
<protein>
    <submittedName>
        <fullName evidence="1">TIGR00725 family protein</fullName>
    </submittedName>
</protein>
<organism evidence="1 2">
    <name type="scientific">Rapidithrix thailandica</name>
    <dbReference type="NCBI Taxonomy" id="413964"/>
    <lineage>
        <taxon>Bacteria</taxon>
        <taxon>Pseudomonadati</taxon>
        <taxon>Bacteroidota</taxon>
        <taxon>Cytophagia</taxon>
        <taxon>Cytophagales</taxon>
        <taxon>Flammeovirgaceae</taxon>
        <taxon>Rapidithrix</taxon>
    </lineage>
</organism>
<gene>
    <name evidence="1" type="ORF">AAG747_17225</name>
</gene>
<dbReference type="EMBL" id="JBDKWZ010000010">
    <property type="protein sequence ID" value="MEN7549668.1"/>
    <property type="molecule type" value="Genomic_DNA"/>
</dbReference>
<comment type="caution">
    <text evidence="1">The sequence shown here is derived from an EMBL/GenBank/DDBJ whole genome shotgun (WGS) entry which is preliminary data.</text>
</comment>
<evidence type="ECO:0000313" key="2">
    <source>
        <dbReference type="Proteomes" id="UP001403385"/>
    </source>
</evidence>
<reference evidence="1 2" key="1">
    <citation type="submission" date="2024-04" db="EMBL/GenBank/DDBJ databases">
        <title>Novel genus in family Flammeovirgaceae.</title>
        <authorList>
            <person name="Nguyen T.H."/>
            <person name="Vuong T.Q."/>
            <person name="Le H."/>
            <person name="Kim S.-G."/>
        </authorList>
    </citation>
    <scope>NUCLEOTIDE SEQUENCE [LARGE SCALE GENOMIC DNA]</scope>
    <source>
        <strain evidence="1 2">JCM 23209</strain>
    </source>
</reference>
<accession>A0AAW9S717</accession>
<dbReference type="SUPFAM" id="SSF102405">
    <property type="entry name" value="MCP/YpsA-like"/>
    <property type="match status" value="1"/>
</dbReference>
<sequence>MKPLRLPQATVIGDSETDEATYQMGEKIGQILAELSFTVITGGRGGIMEAVSKGAHDNGGTVVGILPGSDLSQANPYCHIVIPTGMGHTRNALTTLAADVVVAVGGGAGTLSEITFAWLYHKPILALTGKSGWADELAGTRLDQRRIDLILPCYSLEDLQQELTQISDNFG</sequence>
<dbReference type="GO" id="GO:0005829">
    <property type="term" value="C:cytosol"/>
    <property type="evidence" value="ECO:0007669"/>
    <property type="project" value="TreeGrafter"/>
</dbReference>
<dbReference type="InterPro" id="IPR041164">
    <property type="entry name" value="LDcluster4"/>
</dbReference>
<dbReference type="AlphaFoldDB" id="A0AAW9S717"/>
<dbReference type="Gene3D" id="3.40.50.450">
    <property type="match status" value="1"/>
</dbReference>
<dbReference type="RefSeq" id="WP_346822447.1">
    <property type="nucleotide sequence ID" value="NZ_JBDKWZ010000010.1"/>
</dbReference>
<dbReference type="PANTHER" id="PTHR43393:SF3">
    <property type="entry name" value="LYSINE DECARBOXYLASE-LIKE PROTEIN"/>
    <property type="match status" value="1"/>
</dbReference>
<keyword evidence="2" id="KW-1185">Reference proteome</keyword>
<name>A0AAW9S717_9BACT</name>
<dbReference type="Proteomes" id="UP001403385">
    <property type="component" value="Unassembled WGS sequence"/>
</dbReference>
<dbReference type="InterPro" id="IPR005268">
    <property type="entry name" value="CHP00725"/>
</dbReference>
<dbReference type="InterPro" id="IPR052341">
    <property type="entry name" value="LOG_family_nucleotidases"/>
</dbReference>
<dbReference type="NCBIfam" id="TIGR00725">
    <property type="entry name" value="TIGR00725 family protein"/>
    <property type="match status" value="1"/>
</dbReference>